<feature type="region of interest" description="Disordered" evidence="1">
    <location>
        <begin position="186"/>
        <end position="214"/>
    </location>
</feature>
<evidence type="ECO:0000256" key="1">
    <source>
        <dbReference type="SAM" id="MobiDB-lite"/>
    </source>
</evidence>
<dbReference type="AlphaFoldDB" id="A0A4U6TK80"/>
<keyword evidence="3" id="KW-1185">Reference proteome</keyword>
<evidence type="ECO:0000313" key="2">
    <source>
        <dbReference type="EMBL" id="TKW02908.1"/>
    </source>
</evidence>
<organism evidence="2 3">
    <name type="scientific">Setaria viridis</name>
    <name type="common">Green bristlegrass</name>
    <name type="synonym">Setaria italica subsp. viridis</name>
    <dbReference type="NCBI Taxonomy" id="4556"/>
    <lineage>
        <taxon>Eukaryota</taxon>
        <taxon>Viridiplantae</taxon>
        <taxon>Streptophyta</taxon>
        <taxon>Embryophyta</taxon>
        <taxon>Tracheophyta</taxon>
        <taxon>Spermatophyta</taxon>
        <taxon>Magnoliopsida</taxon>
        <taxon>Liliopsida</taxon>
        <taxon>Poales</taxon>
        <taxon>Poaceae</taxon>
        <taxon>PACMAD clade</taxon>
        <taxon>Panicoideae</taxon>
        <taxon>Panicodae</taxon>
        <taxon>Paniceae</taxon>
        <taxon>Cenchrinae</taxon>
        <taxon>Setaria</taxon>
    </lineage>
</organism>
<feature type="compositionally biased region" description="Low complexity" evidence="1">
    <location>
        <begin position="188"/>
        <end position="198"/>
    </location>
</feature>
<proteinExistence type="predicted"/>
<gene>
    <name evidence="2" type="ORF">SEVIR_7G031800v2</name>
</gene>
<evidence type="ECO:0000313" key="3">
    <source>
        <dbReference type="Proteomes" id="UP000298652"/>
    </source>
</evidence>
<reference evidence="2" key="1">
    <citation type="submission" date="2019-03" db="EMBL/GenBank/DDBJ databases">
        <title>WGS assembly of Setaria viridis.</title>
        <authorList>
            <person name="Huang P."/>
            <person name="Jenkins J."/>
            <person name="Grimwood J."/>
            <person name="Barry K."/>
            <person name="Healey A."/>
            <person name="Mamidi S."/>
            <person name="Sreedasyam A."/>
            <person name="Shu S."/>
            <person name="Feldman M."/>
            <person name="Wu J."/>
            <person name="Yu Y."/>
            <person name="Chen C."/>
            <person name="Johnson J."/>
            <person name="Rokhsar D."/>
            <person name="Baxter I."/>
            <person name="Schmutz J."/>
            <person name="Brutnell T."/>
            <person name="Kellogg E."/>
        </authorList>
    </citation>
    <scope>NUCLEOTIDE SEQUENCE [LARGE SCALE GENOMIC DNA]</scope>
</reference>
<dbReference type="Proteomes" id="UP000298652">
    <property type="component" value="Chromosome 7"/>
</dbReference>
<sequence>MAVSGGVPATAGLREGNKRALELRGGAAMLKRVAARGLAGRSRGFHGGAARQHARSRVAARRGGQGTIGGGAIGGGGRRLCRRARGHWAGKTEHVEAILPRGAIGKAGRRDILSWPAFGRRRRWLVPGRCGRARHWVVKMLGRREDRVGVGLGSWAGELFGLGCGLAGGEVLVKVRHGAGGMRDVAARARSGAGSSRGAGKRSGSRGAIQNLSF</sequence>
<dbReference type="EMBL" id="CM016558">
    <property type="protein sequence ID" value="TKW02908.1"/>
    <property type="molecule type" value="Genomic_DNA"/>
</dbReference>
<name>A0A4U6TK80_SETVI</name>
<protein>
    <submittedName>
        <fullName evidence="2">Uncharacterized protein</fullName>
    </submittedName>
</protein>
<dbReference type="Gramene" id="TKW02908">
    <property type="protein sequence ID" value="TKW02908"/>
    <property type="gene ID" value="SEVIR_7G031800v2"/>
</dbReference>
<accession>A0A4U6TK80</accession>
<feature type="region of interest" description="Disordered" evidence="1">
    <location>
        <begin position="42"/>
        <end position="71"/>
    </location>
</feature>